<feature type="transmembrane region" description="Helical" evidence="5">
    <location>
        <begin position="239"/>
        <end position="258"/>
    </location>
</feature>
<comment type="subcellular location">
    <subcellularLocation>
        <location evidence="1">Cell membrane</location>
        <topology evidence="1">Multi-pass membrane protein</topology>
    </subcellularLocation>
</comment>
<evidence type="ECO:0000313" key="8">
    <source>
        <dbReference type="Proteomes" id="UP001499974"/>
    </source>
</evidence>
<feature type="transmembrane region" description="Helical" evidence="5">
    <location>
        <begin position="177"/>
        <end position="196"/>
    </location>
</feature>
<keyword evidence="8" id="KW-1185">Reference proteome</keyword>
<feature type="transmembrane region" description="Helical" evidence="5">
    <location>
        <begin position="216"/>
        <end position="233"/>
    </location>
</feature>
<dbReference type="InterPro" id="IPR011701">
    <property type="entry name" value="MFS"/>
</dbReference>
<keyword evidence="4 5" id="KW-0472">Membrane</keyword>
<name>A0ABP8XBE7_9ACTN</name>
<dbReference type="InterPro" id="IPR036259">
    <property type="entry name" value="MFS_trans_sf"/>
</dbReference>
<feature type="transmembrane region" description="Helical" evidence="5">
    <location>
        <begin position="338"/>
        <end position="355"/>
    </location>
</feature>
<dbReference type="Proteomes" id="UP001499974">
    <property type="component" value="Unassembled WGS sequence"/>
</dbReference>
<organism evidence="7 8">
    <name type="scientific">Nocardioides conyzicola</name>
    <dbReference type="NCBI Taxonomy" id="1651781"/>
    <lineage>
        <taxon>Bacteria</taxon>
        <taxon>Bacillati</taxon>
        <taxon>Actinomycetota</taxon>
        <taxon>Actinomycetes</taxon>
        <taxon>Propionibacteriales</taxon>
        <taxon>Nocardioidaceae</taxon>
        <taxon>Nocardioides</taxon>
    </lineage>
</organism>
<evidence type="ECO:0000256" key="3">
    <source>
        <dbReference type="ARBA" id="ARBA00022989"/>
    </source>
</evidence>
<dbReference type="EMBL" id="BAABKM010000002">
    <property type="protein sequence ID" value="GAA4702387.1"/>
    <property type="molecule type" value="Genomic_DNA"/>
</dbReference>
<feature type="transmembrane region" description="Helical" evidence="5">
    <location>
        <begin position="92"/>
        <end position="112"/>
    </location>
</feature>
<dbReference type="RefSeq" id="WP_345521061.1">
    <property type="nucleotide sequence ID" value="NZ_BAABKM010000002.1"/>
</dbReference>
<dbReference type="PANTHER" id="PTHR23501:SF154">
    <property type="entry name" value="MULTIDRUG-EFFLUX TRANSPORTER RV1634-RELATED"/>
    <property type="match status" value="1"/>
</dbReference>
<feature type="transmembrane region" description="Helical" evidence="5">
    <location>
        <begin position="59"/>
        <end position="80"/>
    </location>
</feature>
<gene>
    <name evidence="7" type="ORF">GCM10023349_19540</name>
</gene>
<feature type="transmembrane region" description="Helical" evidence="5">
    <location>
        <begin position="430"/>
        <end position="450"/>
    </location>
</feature>
<feature type="transmembrane region" description="Helical" evidence="5">
    <location>
        <begin position="270"/>
        <end position="292"/>
    </location>
</feature>
<feature type="domain" description="Major facilitator superfamily (MFS) profile" evidence="6">
    <location>
        <begin position="26"/>
        <end position="457"/>
    </location>
</feature>
<evidence type="ECO:0000256" key="5">
    <source>
        <dbReference type="SAM" id="Phobius"/>
    </source>
</evidence>
<evidence type="ECO:0000313" key="7">
    <source>
        <dbReference type="EMBL" id="GAA4702387.1"/>
    </source>
</evidence>
<dbReference type="PRINTS" id="PR01036">
    <property type="entry name" value="TCRTETB"/>
</dbReference>
<dbReference type="SUPFAM" id="SSF103473">
    <property type="entry name" value="MFS general substrate transporter"/>
    <property type="match status" value="1"/>
</dbReference>
<feature type="transmembrane region" description="Helical" evidence="5">
    <location>
        <begin position="21"/>
        <end position="39"/>
    </location>
</feature>
<keyword evidence="3 5" id="KW-1133">Transmembrane helix</keyword>
<evidence type="ECO:0000256" key="1">
    <source>
        <dbReference type="ARBA" id="ARBA00004651"/>
    </source>
</evidence>
<dbReference type="Gene3D" id="1.20.1720.10">
    <property type="entry name" value="Multidrug resistance protein D"/>
    <property type="match status" value="1"/>
</dbReference>
<accession>A0ABP8XBE7</accession>
<proteinExistence type="predicted"/>
<protein>
    <submittedName>
        <fullName evidence="7">MFS transporter</fullName>
    </submittedName>
</protein>
<dbReference type="Gene3D" id="1.20.1250.20">
    <property type="entry name" value="MFS general substrate transporter like domains"/>
    <property type="match status" value="1"/>
</dbReference>
<reference evidence="8" key="1">
    <citation type="journal article" date="2019" name="Int. J. Syst. Evol. Microbiol.">
        <title>The Global Catalogue of Microorganisms (GCM) 10K type strain sequencing project: providing services to taxonomists for standard genome sequencing and annotation.</title>
        <authorList>
            <consortium name="The Broad Institute Genomics Platform"/>
            <consortium name="The Broad Institute Genome Sequencing Center for Infectious Disease"/>
            <person name="Wu L."/>
            <person name="Ma J."/>
        </authorList>
    </citation>
    <scope>NUCLEOTIDE SEQUENCE [LARGE SCALE GENOMIC DNA]</scope>
    <source>
        <strain evidence="8">JCM 18531</strain>
    </source>
</reference>
<dbReference type="PROSITE" id="PS50850">
    <property type="entry name" value="MFS"/>
    <property type="match status" value="1"/>
</dbReference>
<feature type="transmembrane region" description="Helical" evidence="5">
    <location>
        <begin position="298"/>
        <end position="317"/>
    </location>
</feature>
<evidence type="ECO:0000259" key="6">
    <source>
        <dbReference type="PROSITE" id="PS50850"/>
    </source>
</evidence>
<feature type="transmembrane region" description="Helical" evidence="5">
    <location>
        <begin position="400"/>
        <end position="424"/>
    </location>
</feature>
<dbReference type="Pfam" id="PF07690">
    <property type="entry name" value="MFS_1"/>
    <property type="match status" value="2"/>
</dbReference>
<feature type="transmembrane region" description="Helical" evidence="5">
    <location>
        <begin position="361"/>
        <end position="379"/>
    </location>
</feature>
<feature type="transmembrane region" description="Helical" evidence="5">
    <location>
        <begin position="148"/>
        <end position="171"/>
    </location>
</feature>
<evidence type="ECO:0000256" key="4">
    <source>
        <dbReference type="ARBA" id="ARBA00023136"/>
    </source>
</evidence>
<dbReference type="PANTHER" id="PTHR23501">
    <property type="entry name" value="MAJOR FACILITATOR SUPERFAMILY"/>
    <property type="match status" value="1"/>
</dbReference>
<evidence type="ECO:0000256" key="2">
    <source>
        <dbReference type="ARBA" id="ARBA00022692"/>
    </source>
</evidence>
<keyword evidence="2 5" id="KW-0812">Transmembrane</keyword>
<feature type="transmembrane region" description="Helical" evidence="5">
    <location>
        <begin position="124"/>
        <end position="141"/>
    </location>
</feature>
<comment type="caution">
    <text evidence="7">The sequence shown here is derived from an EMBL/GenBank/DDBJ whole genome shotgun (WGS) entry which is preliminary data.</text>
</comment>
<sequence>MTTTVPSTPAPPGPRPRILSPAYAATTIGMFALVAFSAFEATAVTTVMPSVADELDGVGLYALSFAAPLASGVVGMVAAGARADRRGPVGPLVAALVLFSLGLVVCGTAPSMEVLVAGRVLQGLGGGAMTVCLYVVVGLVFPAVLQPAVFASFAAAWVLPSLFGPALAAFVAHSLGWRWVFLGVVAVVALSTVLIAPALRGLERRDGAATASGSRLAWAAVGATAVLVLELLGSRRGPVVVLAVVALGVVVLALRRLLPSGALVARRGLPAVIGTRGLLSASFFCAEAYIVFVLQERWGLSPGTAGLALTAVGLVWAASSQVQSRLGDRVSHVTAMRWGTALVLAGTILLTVVVVGHGSPVLAMAAYVVAGAGMGFGYPRTGVAMLAASSDTDRGFNSSALSIADSLGGALSLSLSGIVFGVATRVGVDPFGSVFVLAAGIAVLGVGAAWRTAAGVERREIALDPAV</sequence>
<dbReference type="InterPro" id="IPR020846">
    <property type="entry name" value="MFS_dom"/>
</dbReference>